<feature type="region of interest" description="Disordered" evidence="1">
    <location>
        <begin position="143"/>
        <end position="163"/>
    </location>
</feature>
<proteinExistence type="predicted"/>
<dbReference type="PANTHER" id="PTHR22166">
    <property type="entry name" value="ENDOPLASMIC RETICULUM JUNCTION FORMATION PROTEIN LUNAPARK"/>
    <property type="match status" value="1"/>
</dbReference>
<feature type="region of interest" description="Disordered" evidence="1">
    <location>
        <begin position="940"/>
        <end position="1024"/>
    </location>
</feature>
<feature type="compositionally biased region" description="Low complexity" evidence="1">
    <location>
        <begin position="974"/>
        <end position="983"/>
    </location>
</feature>
<feature type="compositionally biased region" description="Polar residues" evidence="1">
    <location>
        <begin position="945"/>
        <end position="958"/>
    </location>
</feature>
<feature type="region of interest" description="Disordered" evidence="1">
    <location>
        <begin position="380"/>
        <end position="402"/>
    </location>
</feature>
<dbReference type="OrthoDB" id="653521at2759"/>
<feature type="compositionally biased region" description="Basic and acidic residues" evidence="1">
    <location>
        <begin position="143"/>
        <end position="162"/>
    </location>
</feature>
<accession>A0A835FWJ7</accession>
<dbReference type="EMBL" id="JACEFO010000185">
    <property type="protein sequence ID" value="KAF8779330.1"/>
    <property type="molecule type" value="Genomic_DNA"/>
</dbReference>
<feature type="compositionally biased region" description="Basic and acidic residues" evidence="1">
    <location>
        <begin position="380"/>
        <end position="394"/>
    </location>
</feature>
<reference evidence="2" key="1">
    <citation type="submission" date="2020-07" db="EMBL/GenBank/DDBJ databases">
        <title>Genome sequence and genetic diversity analysis of an under-domesticated orphan crop, white fonio (Digitaria exilis).</title>
        <authorList>
            <person name="Bennetzen J.L."/>
            <person name="Chen S."/>
            <person name="Ma X."/>
            <person name="Wang X."/>
            <person name="Yssel A.E.J."/>
            <person name="Chaluvadi S.R."/>
            <person name="Johnson M."/>
            <person name="Gangashetty P."/>
            <person name="Hamidou F."/>
            <person name="Sanogo M.D."/>
            <person name="Zwaenepoel A."/>
            <person name="Wallace J."/>
            <person name="Van De Peer Y."/>
            <person name="Van Deynze A."/>
        </authorList>
    </citation>
    <scope>NUCLEOTIDE SEQUENCE</scope>
    <source>
        <tissue evidence="2">Leaves</tissue>
    </source>
</reference>
<dbReference type="AlphaFoldDB" id="A0A835FWJ7"/>
<protein>
    <submittedName>
        <fullName evidence="2">Uncharacterized protein</fullName>
    </submittedName>
</protein>
<dbReference type="Proteomes" id="UP000636709">
    <property type="component" value="Unassembled WGS sequence"/>
</dbReference>
<feature type="compositionally biased region" description="Basic and acidic residues" evidence="1">
    <location>
        <begin position="1013"/>
        <end position="1024"/>
    </location>
</feature>
<feature type="compositionally biased region" description="Basic and acidic residues" evidence="1">
    <location>
        <begin position="959"/>
        <end position="968"/>
    </location>
</feature>
<dbReference type="GO" id="GO:0071786">
    <property type="term" value="P:endoplasmic reticulum tubular network organization"/>
    <property type="evidence" value="ECO:0007669"/>
    <property type="project" value="InterPro"/>
</dbReference>
<organism evidence="2 3">
    <name type="scientific">Digitaria exilis</name>
    <dbReference type="NCBI Taxonomy" id="1010633"/>
    <lineage>
        <taxon>Eukaryota</taxon>
        <taxon>Viridiplantae</taxon>
        <taxon>Streptophyta</taxon>
        <taxon>Embryophyta</taxon>
        <taxon>Tracheophyta</taxon>
        <taxon>Spermatophyta</taxon>
        <taxon>Magnoliopsida</taxon>
        <taxon>Liliopsida</taxon>
        <taxon>Poales</taxon>
        <taxon>Poaceae</taxon>
        <taxon>PACMAD clade</taxon>
        <taxon>Panicoideae</taxon>
        <taxon>Panicodae</taxon>
        <taxon>Paniceae</taxon>
        <taxon>Anthephorinae</taxon>
        <taxon>Digitaria</taxon>
    </lineage>
</organism>
<comment type="caution">
    <text evidence="2">The sequence shown here is derived from an EMBL/GenBank/DDBJ whole genome shotgun (WGS) entry which is preliminary data.</text>
</comment>
<dbReference type="PANTHER" id="PTHR22166:SF28">
    <property type="entry name" value="OS02G0830300 PROTEIN"/>
    <property type="match status" value="1"/>
</dbReference>
<name>A0A835FWJ7_9POAL</name>
<evidence type="ECO:0000256" key="1">
    <source>
        <dbReference type="SAM" id="MobiDB-lite"/>
    </source>
</evidence>
<sequence>MAATPDRSLGFFSAVCSRIRAASSAWRRSNAETTRLGQDHEATVRSRLARRAAAASRFGRNLAFFSFNLEKCEPVDDATSFSSESHLHLRDDAGGGDGSWGHSKDFQPMHSDGLQRRTFSIEKTHITNSSAFRQLINWSTEHLSDDPEDPNHMKGTTAEHHSNSGAHVVKDVVTFSTVQISSSLPGCSIAHTISNATDHAGFSSSVSCSNEGVENKSSMIHVSEDNSNMIPFISDKELLVSSYAVQNIERHPGISGLTLSSRGTEKEDADGGFCFFKISPELSFLSSPGLAVESGKDVSKREPCKLDKKEENDVAVISEEEALPDLPLVTTAEPNYVTSGFSLHDQDSNMMEVSAVINIFSVIPESNHPASVELLVENNEDSKDAETSDVHSPEQKGQGDFLDPLVNDSFKDSFATSEFLPHRAEAEMTEVLCVVKEGLSEGASNLDPLVTGSFEDSFASSEFLSCSAAADMTEVLGVVKEGLSEGSSNHQHDIVASSDDGDDAENAISASVSVQLIPEANITEALQDDQETLPDPLYRSSFCSGIFLSSSEISNDEAHSSNSNSHTLYANSVENEKSLASKGGGSGSKDEMNFAFPNTSILLNEVASAESWTDNAGCSQCIPESKRTQFHHDGKEALPRTSERANFGLEESLISLDQEINLEIFSLYSRSSSCVSEVNMTETLRSGTFPALENDNDFNFDEMTSIMVHTNNTRSADFIPEINMTETLNVDKEATVHLEPEVCSNFDISLKPLEVGNGVEKLDSSLDLRLWSFDPVVDASEGLPAAQGFSKLQSKNDFTFVKANVTTKEFNDDVVHVTDISGDLQNSKETPIDSSKSAQPGVSQFQDAGVLALCGTSMCPDEITNTENVLAANCASDLRSAVGSHFFSQNASPETQPWNPLMFKESLVDPYEVYVSDNMSDNAELLMCSTEVNLIESLDGDQRGPYQQQEETNLISDSARTDHSRSFDPEDENPSSFEENSPSKNLLNNLMRAPDTRNKESVTFSVKGSSDPPLKDDDSFDKISGDEQANESLKENTIGFVQIARTQAEVNCTKSQDFNEGSDHNCTEASESVNKEYFEPEHQGPEMVLSQVEMPLFVDESEETEKYLGSSSTARLETVQVLPVSAVSEKGFLEGNELCEWRCTDKEPKDLKVGDMKDDIEDLIENHEVSQMPSDVALNFYLLY</sequence>
<keyword evidence="3" id="KW-1185">Reference proteome</keyword>
<evidence type="ECO:0000313" key="3">
    <source>
        <dbReference type="Proteomes" id="UP000636709"/>
    </source>
</evidence>
<gene>
    <name evidence="2" type="ORF">HU200_002763</name>
</gene>
<evidence type="ECO:0000313" key="2">
    <source>
        <dbReference type="EMBL" id="KAF8779330.1"/>
    </source>
</evidence>
<dbReference type="GO" id="GO:0071782">
    <property type="term" value="C:endoplasmic reticulum tubular network"/>
    <property type="evidence" value="ECO:0007669"/>
    <property type="project" value="TreeGrafter"/>
</dbReference>
<dbReference type="InterPro" id="IPR040115">
    <property type="entry name" value="Lnp"/>
</dbReference>
<feature type="region of interest" description="Disordered" evidence="1">
    <location>
        <begin position="484"/>
        <end position="503"/>
    </location>
</feature>